<keyword evidence="5" id="KW-0175">Coiled coil</keyword>
<protein>
    <submittedName>
        <fullName evidence="8">Helix-turn-helix domain-containing protein</fullName>
    </submittedName>
</protein>
<reference evidence="9" key="1">
    <citation type="journal article" date="2019" name="Int. J. Syst. Evol. Microbiol.">
        <title>The Global Catalogue of Microorganisms (GCM) 10K type strain sequencing project: providing services to taxonomists for standard genome sequencing and annotation.</title>
        <authorList>
            <consortium name="The Broad Institute Genomics Platform"/>
            <consortium name="The Broad Institute Genome Sequencing Center for Infectious Disease"/>
            <person name="Wu L."/>
            <person name="Ma J."/>
        </authorList>
    </citation>
    <scope>NUCLEOTIDE SEQUENCE [LARGE SCALE GENOMIC DNA]</scope>
    <source>
        <strain evidence="9">CGMCC 1.18575</strain>
    </source>
</reference>
<proteinExistence type="predicted"/>
<feature type="domain" description="Response regulatory" evidence="7">
    <location>
        <begin position="5"/>
        <end position="125"/>
    </location>
</feature>
<sequence length="547" mass="60750">MRKFQAIIVDDEPLVRLALREYIGLATSAIDIVGEAGDGEEALRLLNERPGVDIVFADIQMPRMNGLELLGALRGTPFSSRGEVVMLSAYGDYDYVREAFVFGAFDYMLKANLDEEYIGPVLGKLIAHLEKLAESAVSEGETGGNDEALCGILQRFAADRSTERDTFTDEEAAYVREKLGDTNQAVAFVRLASAAPLEYTQKTILQTIRSVTDSGTNAGKCQACRYDDRHFALFFAFPGKASALDIRQHLNGVLTDVMIRLKRFLNLSSSVGVSDIADGSKQWGRLFGQAERLAALSYFLGYDRLIYPEAERSFSTVGAETAEEWAAKWTASCETLAKKLKESGEGWQSALRDSFTMLKSRYGAEPTPFKAAIGGLIWDVGSLLYEKGMSWKGAFPATLHPVELASELDTLEQTKRLLERLLRAIRDALTVVPKPAETRLSLPVAKAKALMEKHFHEEVHLSSLSELVGVSESYLSKQFAKEMGTSFISYLTSLRIEQAKLYLQAGSKIYDVAEKVGYENPEHFSRIFKKTTGISPKMYRTDRDFED</sequence>
<comment type="caution">
    <text evidence="8">The sequence shown here is derived from an EMBL/GenBank/DDBJ whole genome shotgun (WGS) entry which is preliminary data.</text>
</comment>
<dbReference type="Gene3D" id="3.40.50.2300">
    <property type="match status" value="1"/>
</dbReference>
<dbReference type="Gene3D" id="1.10.10.60">
    <property type="entry name" value="Homeodomain-like"/>
    <property type="match status" value="2"/>
</dbReference>
<dbReference type="SUPFAM" id="SSF52172">
    <property type="entry name" value="CheY-like"/>
    <property type="match status" value="1"/>
</dbReference>
<dbReference type="Pfam" id="PF12833">
    <property type="entry name" value="HTH_18"/>
    <property type="match status" value="1"/>
</dbReference>
<evidence type="ECO:0000313" key="9">
    <source>
        <dbReference type="Proteomes" id="UP001596113"/>
    </source>
</evidence>
<dbReference type="InterPro" id="IPR001789">
    <property type="entry name" value="Sig_transdc_resp-reg_receiver"/>
</dbReference>
<dbReference type="InterPro" id="IPR011006">
    <property type="entry name" value="CheY-like_superfamily"/>
</dbReference>
<keyword evidence="2" id="KW-0238">DNA-binding</keyword>
<dbReference type="InterPro" id="IPR018062">
    <property type="entry name" value="HTH_AraC-typ_CS"/>
</dbReference>
<keyword evidence="4" id="KW-0597">Phosphoprotein</keyword>
<evidence type="ECO:0000259" key="7">
    <source>
        <dbReference type="PROSITE" id="PS50110"/>
    </source>
</evidence>
<feature type="modified residue" description="4-aspartylphosphate" evidence="4">
    <location>
        <position position="58"/>
    </location>
</feature>
<feature type="domain" description="HTH araC/xylS-type" evidence="6">
    <location>
        <begin position="445"/>
        <end position="542"/>
    </location>
</feature>
<evidence type="ECO:0000313" key="8">
    <source>
        <dbReference type="EMBL" id="MFC5402168.1"/>
    </source>
</evidence>
<dbReference type="PANTHER" id="PTHR43280">
    <property type="entry name" value="ARAC-FAMILY TRANSCRIPTIONAL REGULATOR"/>
    <property type="match status" value="1"/>
</dbReference>
<dbReference type="Pfam" id="PF00072">
    <property type="entry name" value="Response_reg"/>
    <property type="match status" value="1"/>
</dbReference>
<keyword evidence="1" id="KW-0805">Transcription regulation</keyword>
<evidence type="ECO:0000256" key="3">
    <source>
        <dbReference type="ARBA" id="ARBA00023163"/>
    </source>
</evidence>
<dbReference type="PROSITE" id="PS01124">
    <property type="entry name" value="HTH_ARAC_FAMILY_2"/>
    <property type="match status" value="1"/>
</dbReference>
<accession>A0ABW0HP55</accession>
<evidence type="ECO:0000256" key="4">
    <source>
        <dbReference type="PROSITE-ProRule" id="PRU00169"/>
    </source>
</evidence>
<organism evidence="8 9">
    <name type="scientific">Cohnella soli</name>
    <dbReference type="NCBI Taxonomy" id="425005"/>
    <lineage>
        <taxon>Bacteria</taxon>
        <taxon>Bacillati</taxon>
        <taxon>Bacillota</taxon>
        <taxon>Bacilli</taxon>
        <taxon>Bacillales</taxon>
        <taxon>Paenibacillaceae</taxon>
        <taxon>Cohnella</taxon>
    </lineage>
</organism>
<keyword evidence="3" id="KW-0804">Transcription</keyword>
<dbReference type="CDD" id="cd17536">
    <property type="entry name" value="REC_YesN-like"/>
    <property type="match status" value="1"/>
</dbReference>
<evidence type="ECO:0000259" key="6">
    <source>
        <dbReference type="PROSITE" id="PS01124"/>
    </source>
</evidence>
<dbReference type="SUPFAM" id="SSF46689">
    <property type="entry name" value="Homeodomain-like"/>
    <property type="match status" value="2"/>
</dbReference>
<dbReference type="InterPro" id="IPR018060">
    <property type="entry name" value="HTH_AraC"/>
</dbReference>
<dbReference type="PANTHER" id="PTHR43280:SF28">
    <property type="entry name" value="HTH-TYPE TRANSCRIPTIONAL ACTIVATOR RHAS"/>
    <property type="match status" value="1"/>
</dbReference>
<dbReference type="Proteomes" id="UP001596113">
    <property type="component" value="Unassembled WGS sequence"/>
</dbReference>
<dbReference type="InterPro" id="IPR009057">
    <property type="entry name" value="Homeodomain-like_sf"/>
</dbReference>
<keyword evidence="9" id="KW-1185">Reference proteome</keyword>
<dbReference type="SMART" id="SM00342">
    <property type="entry name" value="HTH_ARAC"/>
    <property type="match status" value="1"/>
</dbReference>
<gene>
    <name evidence="8" type="ORF">ACFPOF_05405</name>
</gene>
<feature type="coiled-coil region" evidence="5">
    <location>
        <begin position="404"/>
        <end position="431"/>
    </location>
</feature>
<evidence type="ECO:0000256" key="1">
    <source>
        <dbReference type="ARBA" id="ARBA00023015"/>
    </source>
</evidence>
<dbReference type="PROSITE" id="PS50110">
    <property type="entry name" value="RESPONSE_REGULATORY"/>
    <property type="match status" value="1"/>
</dbReference>
<dbReference type="SMART" id="SM00448">
    <property type="entry name" value="REC"/>
    <property type="match status" value="1"/>
</dbReference>
<evidence type="ECO:0000256" key="2">
    <source>
        <dbReference type="ARBA" id="ARBA00023125"/>
    </source>
</evidence>
<dbReference type="PRINTS" id="PR00032">
    <property type="entry name" value="HTHARAC"/>
</dbReference>
<dbReference type="PROSITE" id="PS00041">
    <property type="entry name" value="HTH_ARAC_FAMILY_1"/>
    <property type="match status" value="1"/>
</dbReference>
<dbReference type="RefSeq" id="WP_378130350.1">
    <property type="nucleotide sequence ID" value="NZ_JBHSMI010000009.1"/>
</dbReference>
<dbReference type="EMBL" id="JBHSMI010000009">
    <property type="protein sequence ID" value="MFC5402168.1"/>
    <property type="molecule type" value="Genomic_DNA"/>
</dbReference>
<name>A0ABW0HP55_9BACL</name>
<evidence type="ECO:0000256" key="5">
    <source>
        <dbReference type="SAM" id="Coils"/>
    </source>
</evidence>
<dbReference type="InterPro" id="IPR020449">
    <property type="entry name" value="Tscrpt_reg_AraC-type_HTH"/>
</dbReference>